<dbReference type="PROSITE" id="PS50297">
    <property type="entry name" value="ANK_REP_REGION"/>
    <property type="match status" value="1"/>
</dbReference>
<keyword evidence="2 3" id="KW-0040">ANK repeat</keyword>
<feature type="repeat" description="ANK" evidence="3">
    <location>
        <begin position="39"/>
        <end position="77"/>
    </location>
</feature>
<organism evidence="4 5">
    <name type="scientific">Dibothriocephalus latus</name>
    <name type="common">Fish tapeworm</name>
    <name type="synonym">Diphyllobothrium latum</name>
    <dbReference type="NCBI Taxonomy" id="60516"/>
    <lineage>
        <taxon>Eukaryota</taxon>
        <taxon>Metazoa</taxon>
        <taxon>Spiralia</taxon>
        <taxon>Lophotrochozoa</taxon>
        <taxon>Platyhelminthes</taxon>
        <taxon>Cestoda</taxon>
        <taxon>Eucestoda</taxon>
        <taxon>Diphyllobothriidea</taxon>
        <taxon>Diphyllobothriidae</taxon>
        <taxon>Dibothriocephalus</taxon>
    </lineage>
</organism>
<dbReference type="Gene3D" id="1.25.40.20">
    <property type="entry name" value="Ankyrin repeat-containing domain"/>
    <property type="match status" value="1"/>
</dbReference>
<name>A0A3P7M5Z5_DIBLA</name>
<keyword evidence="5" id="KW-1185">Reference proteome</keyword>
<evidence type="ECO:0000313" key="5">
    <source>
        <dbReference type="Proteomes" id="UP000281553"/>
    </source>
</evidence>
<keyword evidence="1" id="KW-0677">Repeat</keyword>
<protein>
    <submittedName>
        <fullName evidence="4">Uncharacterized protein</fullName>
    </submittedName>
</protein>
<dbReference type="PANTHER" id="PTHR24198:SF165">
    <property type="entry name" value="ANKYRIN REPEAT-CONTAINING PROTEIN-RELATED"/>
    <property type="match status" value="1"/>
</dbReference>
<gene>
    <name evidence="4" type="ORF">DILT_LOCUS9442</name>
</gene>
<proteinExistence type="predicted"/>
<evidence type="ECO:0000256" key="1">
    <source>
        <dbReference type="ARBA" id="ARBA00022737"/>
    </source>
</evidence>
<dbReference type="SMART" id="SM00248">
    <property type="entry name" value="ANK"/>
    <property type="match status" value="2"/>
</dbReference>
<dbReference type="PROSITE" id="PS50088">
    <property type="entry name" value="ANK_REPEAT"/>
    <property type="match status" value="2"/>
</dbReference>
<dbReference type="InterPro" id="IPR036770">
    <property type="entry name" value="Ankyrin_rpt-contain_sf"/>
</dbReference>
<dbReference type="OrthoDB" id="19014at2759"/>
<dbReference type="Proteomes" id="UP000281553">
    <property type="component" value="Unassembled WGS sequence"/>
</dbReference>
<accession>A0A3P7M5Z5</accession>
<dbReference type="Pfam" id="PF12796">
    <property type="entry name" value="Ank_2"/>
    <property type="match status" value="1"/>
</dbReference>
<reference evidence="4 5" key="1">
    <citation type="submission" date="2018-11" db="EMBL/GenBank/DDBJ databases">
        <authorList>
            <consortium name="Pathogen Informatics"/>
        </authorList>
    </citation>
    <scope>NUCLEOTIDE SEQUENCE [LARGE SCALE GENOMIC DNA]</scope>
</reference>
<dbReference type="InterPro" id="IPR002110">
    <property type="entry name" value="Ankyrin_rpt"/>
</dbReference>
<evidence type="ECO:0000313" key="4">
    <source>
        <dbReference type="EMBL" id="VDN13611.1"/>
    </source>
</evidence>
<dbReference type="AlphaFoldDB" id="A0A3P7M5Z5"/>
<sequence>MNDNVHLCDDFCEATRNCDIYAMANYLRNGFELDSYDSFGKPPLHYGVLSETTSAGGNLEVVKFLIANGTSIDICDANCTTALHLAARVQNVSILKLLLAKGANVKAVCRSGCLPIDFADLKSNHWIVSFNLFREIILLLHNHAVNISIPSERVPSVLHKVIKKSVKNMYL</sequence>
<feature type="repeat" description="ANK" evidence="3">
    <location>
        <begin position="78"/>
        <end position="110"/>
    </location>
</feature>
<dbReference type="PANTHER" id="PTHR24198">
    <property type="entry name" value="ANKYRIN REPEAT AND PROTEIN KINASE DOMAIN-CONTAINING PROTEIN"/>
    <property type="match status" value="1"/>
</dbReference>
<evidence type="ECO:0000256" key="2">
    <source>
        <dbReference type="ARBA" id="ARBA00023043"/>
    </source>
</evidence>
<dbReference type="SUPFAM" id="SSF48403">
    <property type="entry name" value="Ankyrin repeat"/>
    <property type="match status" value="1"/>
</dbReference>
<evidence type="ECO:0000256" key="3">
    <source>
        <dbReference type="PROSITE-ProRule" id="PRU00023"/>
    </source>
</evidence>
<dbReference type="EMBL" id="UYRU01056844">
    <property type="protein sequence ID" value="VDN13611.1"/>
    <property type="molecule type" value="Genomic_DNA"/>
</dbReference>